<organism evidence="2 3">
    <name type="scientific">Cyclonatronum proteinivorum</name>
    <dbReference type="NCBI Taxonomy" id="1457365"/>
    <lineage>
        <taxon>Bacteria</taxon>
        <taxon>Pseudomonadati</taxon>
        <taxon>Balneolota</taxon>
        <taxon>Balneolia</taxon>
        <taxon>Balneolales</taxon>
        <taxon>Cyclonatronaceae</taxon>
        <taxon>Cyclonatronum</taxon>
    </lineage>
</organism>
<name>A0A345UG97_9BACT</name>
<feature type="transmembrane region" description="Helical" evidence="1">
    <location>
        <begin position="90"/>
        <end position="108"/>
    </location>
</feature>
<dbReference type="Pfam" id="PF07386">
    <property type="entry name" value="DUF1499"/>
    <property type="match status" value="1"/>
</dbReference>
<sequence>METTQSESDLNPKASAFSSWYFATLIGLTALTALFFVLSGYGYNWGVWGLSTAFFILRISAYMLIVFGIAGLLSLWFANRSRNRGRHLTYTFLTIALSGTAVGVALYWQAQVNNNPFLHEISTDTQNPPAFDAILDLRADAPNPPEYGGEPVAMLQQAAFPDIITIVLPYPKQRVYDEAVSLIGARGWDLAAGNYETGIIEATEKLPWFGFKDDVVIRLVSDNGRTIFDMRSKSRIGGTDLGVNARRVQRFMADLKTNLSD</sequence>
<feature type="transmembrane region" description="Helical" evidence="1">
    <location>
        <begin position="20"/>
        <end position="43"/>
    </location>
</feature>
<dbReference type="AlphaFoldDB" id="A0A345UG97"/>
<proteinExistence type="predicted"/>
<keyword evidence="1" id="KW-0472">Membrane</keyword>
<evidence type="ECO:0000256" key="1">
    <source>
        <dbReference type="SAM" id="Phobius"/>
    </source>
</evidence>
<dbReference type="RefSeq" id="WP_114982743.1">
    <property type="nucleotide sequence ID" value="NZ_CP027806.1"/>
</dbReference>
<keyword evidence="3" id="KW-1185">Reference proteome</keyword>
<accession>A0A345UG97</accession>
<dbReference type="EMBL" id="CP027806">
    <property type="protein sequence ID" value="AXI99498.1"/>
    <property type="molecule type" value="Genomic_DNA"/>
</dbReference>
<evidence type="ECO:0008006" key="4">
    <source>
        <dbReference type="Google" id="ProtNLM"/>
    </source>
</evidence>
<feature type="transmembrane region" description="Helical" evidence="1">
    <location>
        <begin position="55"/>
        <end position="78"/>
    </location>
</feature>
<keyword evidence="1" id="KW-1133">Transmembrane helix</keyword>
<dbReference type="KEGG" id="cprv:CYPRO_0211"/>
<gene>
    <name evidence="2" type="ORF">CYPRO_0211</name>
</gene>
<reference evidence="2 3" key="1">
    <citation type="submission" date="2018-03" db="EMBL/GenBank/DDBJ databases">
        <title>Phenotypic and genomic properties of Cyclonatronum proteinivorum gen. nov., sp. nov., a haloalkaliphilic bacteroidete from soda lakes possessing Na+-translocating rhodopsin.</title>
        <authorList>
            <person name="Toshchakov S.V."/>
            <person name="Korzhenkov A."/>
            <person name="Samarov N.I."/>
            <person name="Kublanov I.V."/>
            <person name="Muntyan M.S."/>
            <person name="Sorokin D.Y."/>
        </authorList>
    </citation>
    <scope>NUCLEOTIDE SEQUENCE [LARGE SCALE GENOMIC DNA]</scope>
    <source>
        <strain evidence="2 3">Omega</strain>
    </source>
</reference>
<evidence type="ECO:0000313" key="2">
    <source>
        <dbReference type="EMBL" id="AXI99498.1"/>
    </source>
</evidence>
<dbReference type="OrthoDB" id="1523552at2"/>
<dbReference type="Proteomes" id="UP000254808">
    <property type="component" value="Chromosome"/>
</dbReference>
<protein>
    <recommendedName>
        <fullName evidence="4">DUF1499 domain-containing protein</fullName>
    </recommendedName>
</protein>
<keyword evidence="1" id="KW-0812">Transmembrane</keyword>
<evidence type="ECO:0000313" key="3">
    <source>
        <dbReference type="Proteomes" id="UP000254808"/>
    </source>
</evidence>
<dbReference type="InterPro" id="IPR010865">
    <property type="entry name" value="DUF1499"/>
</dbReference>